<organism evidence="3 4">
    <name type="scientific">Bryocella elongata</name>
    <dbReference type="NCBI Taxonomy" id="863522"/>
    <lineage>
        <taxon>Bacteria</taxon>
        <taxon>Pseudomonadati</taxon>
        <taxon>Acidobacteriota</taxon>
        <taxon>Terriglobia</taxon>
        <taxon>Terriglobales</taxon>
        <taxon>Acidobacteriaceae</taxon>
        <taxon>Bryocella</taxon>
    </lineage>
</organism>
<feature type="transmembrane region" description="Helical" evidence="1">
    <location>
        <begin position="6"/>
        <end position="27"/>
    </location>
</feature>
<feature type="transmembrane region" description="Helical" evidence="1">
    <location>
        <begin position="162"/>
        <end position="186"/>
    </location>
</feature>
<evidence type="ECO:0000313" key="3">
    <source>
        <dbReference type="EMBL" id="SEF67881.1"/>
    </source>
</evidence>
<sequence length="209" mass="21973">MSFDPASLVSFLVAVSFAAGLNTYATVATLGLLGRFHVIALPLGISGLVSTPIIAASSALFFVELFADKIPYFDLIWNAVHTFVRIPVAALLAWRASAPLAPEMQLLVTIAAGAIAAIAHTAKTGARVGVSASPEPLSNIALSSSEDVAAIGLSWAATKHPYAAGSAVAIATLIIVLLSRWIYVSLRRQIDALRSRWHSRADAPQAHIH</sequence>
<name>A0A1H5U0U7_9BACT</name>
<feature type="transmembrane region" description="Helical" evidence="1">
    <location>
        <begin position="75"/>
        <end position="94"/>
    </location>
</feature>
<feature type="domain" description="DUF4126" evidence="2">
    <location>
        <begin position="13"/>
        <end position="179"/>
    </location>
</feature>
<dbReference type="Proteomes" id="UP000236728">
    <property type="component" value="Unassembled WGS sequence"/>
</dbReference>
<keyword evidence="4" id="KW-1185">Reference proteome</keyword>
<evidence type="ECO:0000256" key="1">
    <source>
        <dbReference type="SAM" id="Phobius"/>
    </source>
</evidence>
<dbReference type="RefSeq" id="WP_103931674.1">
    <property type="nucleotide sequence ID" value="NZ_FNVA01000001.1"/>
</dbReference>
<feature type="transmembrane region" description="Helical" evidence="1">
    <location>
        <begin position="39"/>
        <end position="63"/>
    </location>
</feature>
<feature type="transmembrane region" description="Helical" evidence="1">
    <location>
        <begin position="106"/>
        <end position="122"/>
    </location>
</feature>
<gene>
    <name evidence="3" type="ORF">SAMN05421819_0791</name>
</gene>
<evidence type="ECO:0000313" key="4">
    <source>
        <dbReference type="Proteomes" id="UP000236728"/>
    </source>
</evidence>
<dbReference type="EMBL" id="FNVA01000001">
    <property type="protein sequence ID" value="SEF67881.1"/>
    <property type="molecule type" value="Genomic_DNA"/>
</dbReference>
<keyword evidence="1" id="KW-0472">Membrane</keyword>
<dbReference type="AlphaFoldDB" id="A0A1H5U0U7"/>
<dbReference type="OrthoDB" id="181455at2"/>
<dbReference type="InterPro" id="IPR025196">
    <property type="entry name" value="DUF4126"/>
</dbReference>
<accession>A0A1H5U0U7</accession>
<dbReference type="Pfam" id="PF13548">
    <property type="entry name" value="DUF4126"/>
    <property type="match status" value="1"/>
</dbReference>
<protein>
    <recommendedName>
        <fullName evidence="2">DUF4126 domain-containing protein</fullName>
    </recommendedName>
</protein>
<keyword evidence="1" id="KW-1133">Transmembrane helix</keyword>
<proteinExistence type="predicted"/>
<reference evidence="3 4" key="1">
    <citation type="submission" date="2016-10" db="EMBL/GenBank/DDBJ databases">
        <authorList>
            <person name="de Groot N.N."/>
        </authorList>
    </citation>
    <scope>NUCLEOTIDE SEQUENCE [LARGE SCALE GENOMIC DNA]</scope>
    <source>
        <strain evidence="3 4">DSM 22489</strain>
    </source>
</reference>
<keyword evidence="1" id="KW-0812">Transmembrane</keyword>
<evidence type="ECO:0000259" key="2">
    <source>
        <dbReference type="Pfam" id="PF13548"/>
    </source>
</evidence>